<dbReference type="PRINTS" id="PR00868">
    <property type="entry name" value="DNAPOLI"/>
</dbReference>
<keyword evidence="22" id="KW-1185">Reference proteome</keyword>
<evidence type="ECO:0000313" key="21">
    <source>
        <dbReference type="EMBL" id="GAA5088030.1"/>
    </source>
</evidence>
<dbReference type="Pfam" id="PF00476">
    <property type="entry name" value="DNA_pol_A"/>
    <property type="match status" value="1"/>
</dbReference>
<dbReference type="SUPFAM" id="SSF53098">
    <property type="entry name" value="Ribonuclease H-like"/>
    <property type="match status" value="1"/>
</dbReference>
<evidence type="ECO:0000256" key="17">
    <source>
        <dbReference type="RuleBase" id="RU004460"/>
    </source>
</evidence>
<dbReference type="InterPro" id="IPR012337">
    <property type="entry name" value="RNaseH-like_sf"/>
</dbReference>
<keyword evidence="7 17" id="KW-0235">DNA replication</keyword>
<evidence type="ECO:0000256" key="8">
    <source>
        <dbReference type="ARBA" id="ARBA00022722"/>
    </source>
</evidence>
<dbReference type="InterPro" id="IPR036397">
    <property type="entry name" value="RNaseH_sf"/>
</dbReference>
<dbReference type="Gene3D" id="1.10.150.20">
    <property type="entry name" value="5' to 3' exonuclease, C-terminal subdomain"/>
    <property type="match status" value="2"/>
</dbReference>
<evidence type="ECO:0000259" key="20">
    <source>
        <dbReference type="SMART" id="SM00482"/>
    </source>
</evidence>
<evidence type="ECO:0000256" key="4">
    <source>
        <dbReference type="ARBA" id="ARBA00020311"/>
    </source>
</evidence>
<dbReference type="CDD" id="cd09859">
    <property type="entry name" value="PIN_53EXO"/>
    <property type="match status" value="1"/>
</dbReference>
<dbReference type="Pfam" id="PF02739">
    <property type="entry name" value="5_3_exonuc_N"/>
    <property type="match status" value="1"/>
</dbReference>
<comment type="caution">
    <text evidence="21">The sequence shown here is derived from an EMBL/GenBank/DDBJ whole genome shotgun (WGS) entry which is preliminary data.</text>
</comment>
<evidence type="ECO:0000256" key="13">
    <source>
        <dbReference type="ARBA" id="ARBA00023125"/>
    </source>
</evidence>
<keyword evidence="8" id="KW-0540">Nuclease</keyword>
<comment type="catalytic activity">
    <reaction evidence="15 17">
        <text>DNA(n) + a 2'-deoxyribonucleoside 5'-triphosphate = DNA(n+1) + diphosphate</text>
        <dbReference type="Rhea" id="RHEA:22508"/>
        <dbReference type="Rhea" id="RHEA-COMP:17339"/>
        <dbReference type="Rhea" id="RHEA-COMP:17340"/>
        <dbReference type="ChEBI" id="CHEBI:33019"/>
        <dbReference type="ChEBI" id="CHEBI:61560"/>
        <dbReference type="ChEBI" id="CHEBI:173112"/>
        <dbReference type="EC" id="2.7.7.7"/>
    </reaction>
</comment>
<comment type="function">
    <text evidence="17">In addition to polymerase activity, this DNA polymerase exhibits 3'-5' and 5'-3' exonuclease activity.</text>
</comment>
<keyword evidence="10 17" id="KW-0378">Hydrolase</keyword>
<evidence type="ECO:0000259" key="18">
    <source>
        <dbReference type="SMART" id="SM00474"/>
    </source>
</evidence>
<comment type="similarity">
    <text evidence="1 17">Belongs to the DNA polymerase type-A family.</text>
</comment>
<dbReference type="EMBL" id="BAABKD010000008">
    <property type="protein sequence ID" value="GAA5088030.1"/>
    <property type="molecule type" value="Genomic_DNA"/>
</dbReference>
<dbReference type="InterPro" id="IPR008918">
    <property type="entry name" value="HhH2"/>
</dbReference>
<dbReference type="PROSITE" id="PS00447">
    <property type="entry name" value="DNA_POLYMERASE_A"/>
    <property type="match status" value="1"/>
</dbReference>
<protein>
    <recommendedName>
        <fullName evidence="4 16">DNA polymerase I</fullName>
        <ecNumber evidence="3 16">2.7.7.7</ecNumber>
    </recommendedName>
</protein>
<evidence type="ECO:0000256" key="16">
    <source>
        <dbReference type="NCBIfam" id="TIGR00593"/>
    </source>
</evidence>
<organism evidence="21 22">
    <name type="scientific">Paenalcaligenes hermetiae</name>
    <dbReference type="NCBI Taxonomy" id="1157987"/>
    <lineage>
        <taxon>Bacteria</taxon>
        <taxon>Pseudomonadati</taxon>
        <taxon>Pseudomonadota</taxon>
        <taxon>Betaproteobacteria</taxon>
        <taxon>Burkholderiales</taxon>
        <taxon>Alcaligenaceae</taxon>
        <taxon>Paenalcaligenes</taxon>
    </lineage>
</organism>
<dbReference type="Gene3D" id="1.20.1060.10">
    <property type="entry name" value="Taq DNA Polymerase, Chain T, domain 4"/>
    <property type="match status" value="1"/>
</dbReference>
<evidence type="ECO:0000256" key="11">
    <source>
        <dbReference type="ARBA" id="ARBA00022839"/>
    </source>
</evidence>
<keyword evidence="6 17" id="KW-0548">Nucleotidyltransferase</keyword>
<dbReference type="InterPro" id="IPR020046">
    <property type="entry name" value="5-3_exonucl_a-hlix_arch_N"/>
</dbReference>
<dbReference type="SMART" id="SM00482">
    <property type="entry name" value="POLAc"/>
    <property type="match status" value="1"/>
</dbReference>
<dbReference type="PANTHER" id="PTHR10133">
    <property type="entry name" value="DNA POLYMERASE I"/>
    <property type="match status" value="1"/>
</dbReference>
<dbReference type="InterPro" id="IPR002562">
    <property type="entry name" value="3'-5'_exonuclease_dom"/>
</dbReference>
<feature type="domain" description="5'-3' exonuclease" evidence="19">
    <location>
        <begin position="19"/>
        <end position="276"/>
    </location>
</feature>
<dbReference type="InterPro" id="IPR001098">
    <property type="entry name" value="DNA-dir_DNA_pol_A_palm_dom"/>
</dbReference>
<dbReference type="Pfam" id="PF01367">
    <property type="entry name" value="5_3_exonuc"/>
    <property type="match status" value="1"/>
</dbReference>
<dbReference type="InterPro" id="IPR020045">
    <property type="entry name" value="DNA_polI_H3TH"/>
</dbReference>
<evidence type="ECO:0000256" key="3">
    <source>
        <dbReference type="ARBA" id="ARBA00012417"/>
    </source>
</evidence>
<dbReference type="PANTHER" id="PTHR10133:SF27">
    <property type="entry name" value="DNA POLYMERASE NU"/>
    <property type="match status" value="1"/>
</dbReference>
<keyword evidence="13 17" id="KW-0238">DNA-binding</keyword>
<evidence type="ECO:0000256" key="15">
    <source>
        <dbReference type="ARBA" id="ARBA00049244"/>
    </source>
</evidence>
<feature type="domain" description="3'-5' exonuclease" evidence="18">
    <location>
        <begin position="341"/>
        <end position="527"/>
    </location>
</feature>
<comment type="subunit">
    <text evidence="2">Single-chain monomer with multiple functions.</text>
</comment>
<evidence type="ECO:0000256" key="14">
    <source>
        <dbReference type="ARBA" id="ARBA00023204"/>
    </source>
</evidence>
<keyword evidence="14 17" id="KW-0234">DNA repair</keyword>
<dbReference type="NCBIfam" id="TIGR00593">
    <property type="entry name" value="pola"/>
    <property type="match status" value="1"/>
</dbReference>
<dbReference type="InterPro" id="IPR019760">
    <property type="entry name" value="DNA-dir_DNA_pol_A_CS"/>
</dbReference>
<evidence type="ECO:0000256" key="2">
    <source>
        <dbReference type="ARBA" id="ARBA00011541"/>
    </source>
</evidence>
<evidence type="ECO:0000256" key="10">
    <source>
        <dbReference type="ARBA" id="ARBA00022801"/>
    </source>
</evidence>
<evidence type="ECO:0000256" key="1">
    <source>
        <dbReference type="ARBA" id="ARBA00007705"/>
    </source>
</evidence>
<evidence type="ECO:0000256" key="6">
    <source>
        <dbReference type="ARBA" id="ARBA00022695"/>
    </source>
</evidence>
<dbReference type="InterPro" id="IPR036279">
    <property type="entry name" value="5-3_exonuclease_C_sf"/>
</dbReference>
<dbReference type="InterPro" id="IPR002298">
    <property type="entry name" value="DNA_polymerase_A"/>
</dbReference>
<dbReference type="Gene3D" id="3.30.420.10">
    <property type="entry name" value="Ribonuclease H-like superfamily/Ribonuclease H"/>
    <property type="match status" value="1"/>
</dbReference>
<dbReference type="Pfam" id="PF01612">
    <property type="entry name" value="DNA_pol_A_exo1"/>
    <property type="match status" value="1"/>
</dbReference>
<dbReference type="CDD" id="cd09898">
    <property type="entry name" value="H3TH_53EXO"/>
    <property type="match status" value="1"/>
</dbReference>
<dbReference type="Gene3D" id="3.40.50.1010">
    <property type="entry name" value="5'-nuclease"/>
    <property type="match status" value="1"/>
</dbReference>
<accession>A0ABP9LZK7</accession>
<dbReference type="SMART" id="SM00474">
    <property type="entry name" value="35EXOc"/>
    <property type="match status" value="1"/>
</dbReference>
<dbReference type="InterPro" id="IPR029060">
    <property type="entry name" value="PIN-like_dom_sf"/>
</dbReference>
<dbReference type="CDD" id="cd08637">
    <property type="entry name" value="DNA_pol_A_pol_I_C"/>
    <property type="match status" value="1"/>
</dbReference>
<dbReference type="InterPro" id="IPR043502">
    <property type="entry name" value="DNA/RNA_pol_sf"/>
</dbReference>
<evidence type="ECO:0000313" key="22">
    <source>
        <dbReference type="Proteomes" id="UP001500227"/>
    </source>
</evidence>
<keyword evidence="5 17" id="KW-0808">Transferase</keyword>
<dbReference type="InterPro" id="IPR002421">
    <property type="entry name" value="5-3_exonuclease"/>
</dbReference>
<dbReference type="SUPFAM" id="SSF47807">
    <property type="entry name" value="5' to 3' exonuclease, C-terminal subdomain"/>
    <property type="match status" value="1"/>
</dbReference>
<dbReference type="Gene3D" id="3.30.70.370">
    <property type="match status" value="1"/>
</dbReference>
<sequence>MVGICIDAGKRTILLLDMKKTLLLVDGSSYLYRAYYAMLRSNLTNARGEPTGAMYGVINMLRKLLQDIDADYMACVFDAKGKTFRDELYTEYKAQRESMPEDLAQQVAPLHQIIQAMGWPLLCIPGVEADDVIGTLACKASAKGVHTIISTGDKDLAQLVNENIELIDTMKDERLDVEGVIQKYGVKPEQIIDYLMLMGDTSDNIPGVPKVGPKTAAKWINQYQSLDNLIAHADEIKGVAGNNLRDFIPNFELTRQLVTIKCDCELPETITDITHLAPRAQDTAKLEHYFNEYGFRTWLRELTGNEDQLPTQDRSKASAAPSAPQAAAEAVPVLTITSTDYRTLLDKAEFLQWVDKLQQAELVALDTETTSLDPMQARLVGLSFSVEPGQACYIPLAHRGPDQVQQLDKAWVLEQLKPWLTSSKAAKLLHNAKYDAHVFANEGITLAGIAEDTMLQAYVLQAHQRVNMEDLMQRWLGVTGTSYESICGKGAKQIGFDEVAVDVAAHYACEDADMTWRLHRVLRPQVKNHEGLERIYQLELKTSEVLTTVERNGVAIDTALLQKQSQDLGQRLVDLEQQAYALAEQPFNMNSPKQVGEILFEKMGIPVVRKTAGGAPSTSEDVLQELALDYPLPKILLAYRGIAKLKSTYTDKLPKMVDPNTGRVHTRYAQAAVITGRLASSDPNLQNIPVRTPEGRQVRDAFVGAQGKVVAADYSQIELRIMAHVSGDKNLQKVFAQGGDVHRATAAEIFHIEEDQVTAEQRHAAKAINFGLIYGMGQYGLAKSLGITNAAAKSYIDRYFARYPGVAQYMENIKALAKEQGYVETVFGRRLYFPEIHAKGARAAGAQRAAINAPMQGTAADLIKMAMVAVQQWLDQQQLKTKMVMQVHDELVFDAPEEEVPLLQKHLPELMCSVATLAVPLVADVGVGDNWGQAH</sequence>
<dbReference type="SUPFAM" id="SSF56672">
    <property type="entry name" value="DNA/RNA polymerases"/>
    <property type="match status" value="1"/>
</dbReference>
<dbReference type="EC" id="2.7.7.7" evidence="3 16"/>
<dbReference type="InterPro" id="IPR018320">
    <property type="entry name" value="DNA_polymerase_1"/>
</dbReference>
<dbReference type="Proteomes" id="UP001500227">
    <property type="component" value="Unassembled WGS sequence"/>
</dbReference>
<proteinExistence type="inferred from homology"/>
<evidence type="ECO:0000256" key="7">
    <source>
        <dbReference type="ARBA" id="ARBA00022705"/>
    </source>
</evidence>
<dbReference type="CDD" id="cd06139">
    <property type="entry name" value="DNA_polA_I_Ecoli_like_exo"/>
    <property type="match status" value="1"/>
</dbReference>
<keyword evidence="11 17" id="KW-0269">Exonuclease</keyword>
<dbReference type="NCBIfam" id="NF004397">
    <property type="entry name" value="PRK05755.1"/>
    <property type="match status" value="1"/>
</dbReference>
<evidence type="ECO:0000256" key="5">
    <source>
        <dbReference type="ARBA" id="ARBA00022679"/>
    </source>
</evidence>
<gene>
    <name evidence="17 21" type="primary">polA</name>
    <name evidence="21" type="ORF">GCM10023337_09170</name>
</gene>
<reference evidence="22" key="1">
    <citation type="journal article" date="2019" name="Int. J. Syst. Evol. Microbiol.">
        <title>The Global Catalogue of Microorganisms (GCM) 10K type strain sequencing project: providing services to taxonomists for standard genome sequencing and annotation.</title>
        <authorList>
            <consortium name="The Broad Institute Genomics Platform"/>
            <consortium name="The Broad Institute Genome Sequencing Center for Infectious Disease"/>
            <person name="Wu L."/>
            <person name="Ma J."/>
        </authorList>
    </citation>
    <scope>NUCLEOTIDE SEQUENCE [LARGE SCALE GENOMIC DNA]</scope>
    <source>
        <strain evidence="22">JCM 18423</strain>
    </source>
</reference>
<evidence type="ECO:0000256" key="9">
    <source>
        <dbReference type="ARBA" id="ARBA00022763"/>
    </source>
</evidence>
<dbReference type="SUPFAM" id="SSF88723">
    <property type="entry name" value="PIN domain-like"/>
    <property type="match status" value="1"/>
</dbReference>
<name>A0ABP9LZK7_9BURK</name>
<keyword evidence="9 17" id="KW-0227">DNA damage</keyword>
<evidence type="ECO:0000259" key="19">
    <source>
        <dbReference type="SMART" id="SM00475"/>
    </source>
</evidence>
<evidence type="ECO:0000256" key="12">
    <source>
        <dbReference type="ARBA" id="ARBA00022932"/>
    </source>
</evidence>
<feature type="domain" description="DNA-directed DNA polymerase family A palm" evidence="20">
    <location>
        <begin position="695"/>
        <end position="899"/>
    </location>
</feature>
<keyword evidence="12 17" id="KW-0239">DNA-directed DNA polymerase</keyword>
<dbReference type="SMART" id="SM00279">
    <property type="entry name" value="HhH2"/>
    <property type="match status" value="1"/>
</dbReference>
<dbReference type="SMART" id="SM00475">
    <property type="entry name" value="53EXOc"/>
    <property type="match status" value="1"/>
</dbReference>